<evidence type="ECO:0000256" key="1">
    <source>
        <dbReference type="SAM" id="MobiDB-lite"/>
    </source>
</evidence>
<dbReference type="Proteomes" id="UP000472260">
    <property type="component" value="Unassembled WGS sequence"/>
</dbReference>
<keyword evidence="5" id="KW-1185">Reference proteome</keyword>
<dbReference type="GO" id="GO:0005509">
    <property type="term" value="F:calcium ion binding"/>
    <property type="evidence" value="ECO:0007669"/>
    <property type="project" value="TreeGrafter"/>
</dbReference>
<dbReference type="Pfam" id="PF16533">
    <property type="entry name" value="SOAR"/>
    <property type="match status" value="1"/>
</dbReference>
<organism evidence="4 5">
    <name type="scientific">Sinocyclocheilus anshuiensis</name>
    <dbReference type="NCBI Taxonomy" id="1608454"/>
    <lineage>
        <taxon>Eukaryota</taxon>
        <taxon>Metazoa</taxon>
        <taxon>Chordata</taxon>
        <taxon>Craniata</taxon>
        <taxon>Vertebrata</taxon>
        <taxon>Euteleostomi</taxon>
        <taxon>Actinopterygii</taxon>
        <taxon>Neopterygii</taxon>
        <taxon>Teleostei</taxon>
        <taxon>Ostariophysi</taxon>
        <taxon>Cypriniformes</taxon>
        <taxon>Cyprinidae</taxon>
        <taxon>Cyprininae</taxon>
        <taxon>Sinocyclocheilus</taxon>
    </lineage>
</organism>
<reference evidence="4" key="1">
    <citation type="submission" date="2025-08" db="UniProtKB">
        <authorList>
            <consortium name="Ensembl"/>
        </authorList>
    </citation>
    <scope>IDENTIFICATION</scope>
</reference>
<feature type="compositionally biased region" description="Low complexity" evidence="1">
    <location>
        <begin position="329"/>
        <end position="345"/>
    </location>
</feature>
<dbReference type="InterPro" id="IPR032393">
    <property type="entry name" value="SOAR_STIM1/2"/>
</dbReference>
<keyword evidence="2" id="KW-0472">Membrane</keyword>
<feature type="region of interest" description="Disordered" evidence="1">
    <location>
        <begin position="280"/>
        <end position="318"/>
    </location>
</feature>
<dbReference type="PANTHER" id="PTHR15136">
    <property type="entry name" value="STROMAL INTERACTION MOLECULE HOMOLOG"/>
    <property type="match status" value="1"/>
</dbReference>
<accession>A0A671NRH7</accession>
<dbReference type="Gene3D" id="1.10.287.3550">
    <property type="match status" value="1"/>
</dbReference>
<dbReference type="GO" id="GO:0005886">
    <property type="term" value="C:plasma membrane"/>
    <property type="evidence" value="ECO:0007669"/>
    <property type="project" value="TreeGrafter"/>
</dbReference>
<dbReference type="AlphaFoldDB" id="A0A671NRH7"/>
<feature type="domain" description="STIM1/2 Orai1-activating region" evidence="3">
    <location>
        <begin position="99"/>
        <end position="199"/>
    </location>
</feature>
<sequence>NDISVHTSERYRLFILSARVSAALNSCARLIGCQCFIVHQLEKKIVLKVITTISFLCIVIVIAGTENELSRQKYAEQELEQVRMALKKAERELELRSGWAPPEALQKWLQLTHEVEVQYYNIKKQQAERQLIVAKEGAEKIKKKRGTLFGTFHVAHSSSLDDVDHKILSAKQALGEVTAALREKLHRWQQIEILTGFNIVNNPGMSSLASALNLDPVFLGIRPAVPQHLLLSDDLDDMDEDILSPGTLQYAAWQMDRRVSDLWPVASESQSLWKPIPSAPSLMSLRPRHGDPTLNLSSQRDLNRSESDSSLSVSQYGDAQRCTSTPLYNKLSRSNSGSSTNSPLLQKKTFGMEKCASLGEIHSQPSSLNSVDSMRSLIYTSEQDGPSSPTGKGGNRISQITGKKILQYGEMPNITGLRLAQWYFLTLKRFSKNM</sequence>
<evidence type="ECO:0000256" key="2">
    <source>
        <dbReference type="SAM" id="Phobius"/>
    </source>
</evidence>
<evidence type="ECO:0000313" key="4">
    <source>
        <dbReference type="Ensembl" id="ENSSANP00000046082.1"/>
    </source>
</evidence>
<feature type="transmembrane region" description="Helical" evidence="2">
    <location>
        <begin position="45"/>
        <end position="64"/>
    </location>
</feature>
<reference evidence="4" key="2">
    <citation type="submission" date="2025-09" db="UniProtKB">
        <authorList>
            <consortium name="Ensembl"/>
        </authorList>
    </citation>
    <scope>IDENTIFICATION</scope>
</reference>
<keyword evidence="2" id="KW-0812">Transmembrane</keyword>
<dbReference type="GO" id="GO:0002115">
    <property type="term" value="P:store-operated calcium entry"/>
    <property type="evidence" value="ECO:0007669"/>
    <property type="project" value="TreeGrafter"/>
</dbReference>
<feature type="region of interest" description="Disordered" evidence="1">
    <location>
        <begin position="327"/>
        <end position="346"/>
    </location>
</feature>
<name>A0A671NRH7_9TELE</name>
<dbReference type="FunFam" id="1.10.287.3550:FF:000001">
    <property type="entry name" value="Stromal interaction molecule 1"/>
    <property type="match status" value="1"/>
</dbReference>
<evidence type="ECO:0000259" key="3">
    <source>
        <dbReference type="Pfam" id="PF16533"/>
    </source>
</evidence>
<feature type="compositionally biased region" description="Polar residues" evidence="1">
    <location>
        <begin position="308"/>
        <end position="318"/>
    </location>
</feature>
<dbReference type="GO" id="GO:0005246">
    <property type="term" value="F:calcium channel regulator activity"/>
    <property type="evidence" value="ECO:0007669"/>
    <property type="project" value="InterPro"/>
</dbReference>
<proteinExistence type="predicted"/>
<evidence type="ECO:0000313" key="5">
    <source>
        <dbReference type="Proteomes" id="UP000472260"/>
    </source>
</evidence>
<dbReference type="CDD" id="cd11722">
    <property type="entry name" value="SOAR"/>
    <property type="match status" value="1"/>
</dbReference>
<dbReference type="Ensembl" id="ENSSANT00000049025.1">
    <property type="protein sequence ID" value="ENSSANP00000046082.1"/>
    <property type="gene ID" value="ENSSANG00000023299.1"/>
</dbReference>
<dbReference type="GO" id="GO:0005783">
    <property type="term" value="C:endoplasmic reticulum"/>
    <property type="evidence" value="ECO:0007669"/>
    <property type="project" value="TreeGrafter"/>
</dbReference>
<keyword evidence="2" id="KW-1133">Transmembrane helix</keyword>
<dbReference type="PANTHER" id="PTHR15136:SF14">
    <property type="entry name" value="STROMAL INTERACTION MOLECULE 1 ISOFORM X1"/>
    <property type="match status" value="1"/>
</dbReference>
<dbReference type="GO" id="GO:0006874">
    <property type="term" value="P:intracellular calcium ion homeostasis"/>
    <property type="evidence" value="ECO:0007669"/>
    <property type="project" value="TreeGrafter"/>
</dbReference>
<protein>
    <submittedName>
        <fullName evidence="4">Stromal interaction molecule 1-like</fullName>
    </submittedName>
</protein>
<dbReference type="InterPro" id="IPR037608">
    <property type="entry name" value="STIM1/2"/>
</dbReference>
<gene>
    <name evidence="4" type="primary">LOC107690658</name>
</gene>